<evidence type="ECO:0000313" key="7">
    <source>
        <dbReference type="EMBL" id="CUT17465.1"/>
    </source>
</evidence>
<dbReference type="GO" id="GO:0004180">
    <property type="term" value="F:carboxypeptidase activity"/>
    <property type="evidence" value="ECO:0007669"/>
    <property type="project" value="UniProtKB-KW"/>
</dbReference>
<accession>A0A0S4M121</accession>
<dbReference type="Gene3D" id="3.30.450.330">
    <property type="match status" value="1"/>
</dbReference>
<dbReference type="PATRIC" id="fig|1561003.3.peg.633"/>
<dbReference type="InterPro" id="IPR005311">
    <property type="entry name" value="PBP_dimer"/>
</dbReference>
<dbReference type="Pfam" id="PF03717">
    <property type="entry name" value="PBP_dimer"/>
    <property type="match status" value="1"/>
</dbReference>
<dbReference type="InterPro" id="IPR050515">
    <property type="entry name" value="Beta-lactam/transpept"/>
</dbReference>
<dbReference type="STRING" id="1561003.Ark11_0629"/>
<keyword evidence="8" id="KW-1185">Reference proteome</keyword>
<dbReference type="InterPro" id="IPR012338">
    <property type="entry name" value="Beta-lactam/transpept-like"/>
</dbReference>
<dbReference type="EMBL" id="LN906597">
    <property type="protein sequence ID" value="CUT17465.1"/>
    <property type="molecule type" value="Genomic_DNA"/>
</dbReference>
<evidence type="ECO:0000256" key="1">
    <source>
        <dbReference type="ARBA" id="ARBA00004370"/>
    </source>
</evidence>
<keyword evidence="7" id="KW-0132">Cell division</keyword>
<gene>
    <name evidence="7" type="ORF">Ark11_0629</name>
</gene>
<dbReference type="InterPro" id="IPR036138">
    <property type="entry name" value="PBP_dimer_sf"/>
</dbReference>
<dbReference type="Proteomes" id="UP000198651">
    <property type="component" value="Chromosome I"/>
</dbReference>
<evidence type="ECO:0000313" key="8">
    <source>
        <dbReference type="Proteomes" id="UP000198651"/>
    </source>
</evidence>
<evidence type="ECO:0000256" key="2">
    <source>
        <dbReference type="ARBA" id="ARBA00022645"/>
    </source>
</evidence>
<dbReference type="Pfam" id="PF00905">
    <property type="entry name" value="Transpeptidase"/>
    <property type="match status" value="1"/>
</dbReference>
<dbReference type="AlphaFoldDB" id="A0A0S4M121"/>
<keyword evidence="7" id="KW-0131">Cell cycle</keyword>
<dbReference type="GO" id="GO:0005886">
    <property type="term" value="C:plasma membrane"/>
    <property type="evidence" value="ECO:0007669"/>
    <property type="project" value="TreeGrafter"/>
</dbReference>
<keyword evidence="2" id="KW-0121">Carboxypeptidase</keyword>
<feature type="domain" description="Penicillin-binding protein dimerisation" evidence="6">
    <location>
        <begin position="64"/>
        <end position="217"/>
    </location>
</feature>
<dbReference type="GO" id="GO:0051301">
    <property type="term" value="P:cell division"/>
    <property type="evidence" value="ECO:0007669"/>
    <property type="project" value="UniProtKB-KW"/>
</dbReference>
<evidence type="ECO:0000259" key="6">
    <source>
        <dbReference type="Pfam" id="PF03717"/>
    </source>
</evidence>
<dbReference type="SUPFAM" id="SSF56601">
    <property type="entry name" value="beta-lactamase/transpeptidase-like"/>
    <property type="match status" value="1"/>
</dbReference>
<evidence type="ECO:0000256" key="3">
    <source>
        <dbReference type="ARBA" id="ARBA00023136"/>
    </source>
</evidence>
<dbReference type="InterPro" id="IPR001460">
    <property type="entry name" value="PCN-bd_Tpept"/>
</dbReference>
<comment type="subcellular location">
    <subcellularLocation>
        <location evidence="1">Membrane</location>
    </subcellularLocation>
</comment>
<keyword evidence="3 4" id="KW-0472">Membrane</keyword>
<dbReference type="Gene3D" id="3.40.710.10">
    <property type="entry name" value="DD-peptidase/beta-lactamase superfamily"/>
    <property type="match status" value="1"/>
</dbReference>
<keyword evidence="2" id="KW-0378">Hydrolase</keyword>
<name>A0A0S4M121_9BURK</name>
<dbReference type="PANTHER" id="PTHR30627">
    <property type="entry name" value="PEPTIDOGLYCAN D,D-TRANSPEPTIDASE"/>
    <property type="match status" value="1"/>
</dbReference>
<sequence length="574" mass="63863">MIKVYFKNYKRGAGYLSRWRTNFVHGCFFLGFSILLLRAIYLQAVLDHYLLKKGQAISSHVVDIPASRGRILDRSGVVLAMSVPVRSVWLSPSDFSLGRFKDDADRQRRFYSLKKLLNVKDSFFQDKIHSHSDWVCVKKNVPPRIAHQIADLDVPGIYLQRDYKRYYPARESAAQLVGINDVNDLGQSGVERLFENVLRGTSGSRRVLRDRKGRAVDDVEAIRVPVQGKDVVLSIDHNLQEETYNALLEKVKETGAAAGSAMVVDTLTGEILALVNVPSLNPNNRRYFRWSNFRNRAFTDMFEPGSTMKPFAVSLALEQHKVIPGTVINTEGGHFRVGTSRISDMHPTDHLTVTQIVQKSSNIGMSKIALMLSCASMWRVLHQLGFGQLTELGFGGEAAGILKPGSKWRKIEQVTISYGQGISVTLAQLVRAYTVFARQGQVIPLTILKTDKIAVGSRVFSPETMSMMINILATVVENGGTALRAKIDGYRVGGKTGTAYKVRGGRYVHRYVASFVGLAPLSHPRFVVGVMIDDPKGVNHYGGSVAAPVFHTIMLSALRRFIISPDRDEPDVFH</sequence>
<dbReference type="SUPFAM" id="SSF56519">
    <property type="entry name" value="Penicillin binding protein dimerisation domain"/>
    <property type="match status" value="1"/>
</dbReference>
<organism evidence="7 8">
    <name type="scientific">Candidatus Ichthyocystis hellenicum</name>
    <dbReference type="NCBI Taxonomy" id="1561003"/>
    <lineage>
        <taxon>Bacteria</taxon>
        <taxon>Pseudomonadati</taxon>
        <taxon>Pseudomonadota</taxon>
        <taxon>Betaproteobacteria</taxon>
        <taxon>Burkholderiales</taxon>
        <taxon>Candidatus Ichthyocystis</taxon>
    </lineage>
</organism>
<feature type="domain" description="Penicillin-binding protein transpeptidase" evidence="5">
    <location>
        <begin position="259"/>
        <end position="554"/>
    </location>
</feature>
<dbReference type="PANTHER" id="PTHR30627:SF1">
    <property type="entry name" value="PEPTIDOGLYCAN D,D-TRANSPEPTIDASE FTSI"/>
    <property type="match status" value="1"/>
</dbReference>
<dbReference type="RefSeq" id="WP_092342890.1">
    <property type="nucleotide sequence ID" value="NZ_FLSL01000085.1"/>
</dbReference>
<evidence type="ECO:0000259" key="5">
    <source>
        <dbReference type="Pfam" id="PF00905"/>
    </source>
</evidence>
<evidence type="ECO:0000256" key="4">
    <source>
        <dbReference type="SAM" id="Phobius"/>
    </source>
</evidence>
<dbReference type="GO" id="GO:0071555">
    <property type="term" value="P:cell wall organization"/>
    <property type="evidence" value="ECO:0007669"/>
    <property type="project" value="TreeGrafter"/>
</dbReference>
<dbReference type="OrthoDB" id="9789078at2"/>
<reference evidence="8" key="1">
    <citation type="submission" date="2015-11" db="EMBL/GenBank/DDBJ databases">
        <authorList>
            <person name="Seth-Smith H.M.B."/>
        </authorList>
    </citation>
    <scope>NUCLEOTIDE SEQUENCE [LARGE SCALE GENOMIC DNA]</scope>
    <source>
        <strain evidence="8">2013Ark11</strain>
    </source>
</reference>
<feature type="transmembrane region" description="Helical" evidence="4">
    <location>
        <begin position="21"/>
        <end position="41"/>
    </location>
</feature>
<protein>
    <submittedName>
        <fullName evidence="7">Putative cell division protein, FstI</fullName>
    </submittedName>
</protein>
<keyword evidence="4" id="KW-1133">Transmembrane helix</keyword>
<proteinExistence type="predicted"/>
<keyword evidence="2" id="KW-0645">Protease</keyword>
<dbReference type="Gene3D" id="3.90.1310.10">
    <property type="entry name" value="Penicillin-binding protein 2a (Domain 2)"/>
    <property type="match status" value="1"/>
</dbReference>
<keyword evidence="4" id="KW-0812">Transmembrane</keyword>
<dbReference type="GO" id="GO:0008658">
    <property type="term" value="F:penicillin binding"/>
    <property type="evidence" value="ECO:0007669"/>
    <property type="project" value="InterPro"/>
</dbReference>